<sequence>MAHVLPFSLLLPLAPLFSINLYSSFFPEVNKSQLQMVLQVNSVLLMHEHRKQPLTQKPPPDYPS</sequence>
<organism evidence="2 3">
    <name type="scientific">Cricetulus griseus</name>
    <name type="common">Chinese hamster</name>
    <name type="synonym">Cricetulus barabensis griseus</name>
    <dbReference type="NCBI Taxonomy" id="10029"/>
    <lineage>
        <taxon>Eukaryota</taxon>
        <taxon>Metazoa</taxon>
        <taxon>Chordata</taxon>
        <taxon>Craniata</taxon>
        <taxon>Vertebrata</taxon>
        <taxon>Euteleostomi</taxon>
        <taxon>Mammalia</taxon>
        <taxon>Eutheria</taxon>
        <taxon>Euarchontoglires</taxon>
        <taxon>Glires</taxon>
        <taxon>Rodentia</taxon>
        <taxon>Myomorpha</taxon>
        <taxon>Muroidea</taxon>
        <taxon>Cricetidae</taxon>
        <taxon>Cricetinae</taxon>
        <taxon>Cricetulus</taxon>
    </lineage>
</organism>
<dbReference type="InParanoid" id="G3IDC7"/>
<feature type="chain" id="PRO_5003445137" evidence="1">
    <location>
        <begin position="19"/>
        <end position="64"/>
    </location>
</feature>
<keyword evidence="1" id="KW-0732">Signal</keyword>
<protein>
    <submittedName>
        <fullName evidence="2">Uncharacterized protein</fullName>
    </submittedName>
</protein>
<evidence type="ECO:0000256" key="1">
    <source>
        <dbReference type="SAM" id="SignalP"/>
    </source>
</evidence>
<reference evidence="3" key="1">
    <citation type="journal article" date="2011" name="Nat. Biotechnol.">
        <title>The genomic sequence of the Chinese hamster ovary (CHO)-K1 cell line.</title>
        <authorList>
            <person name="Xu X."/>
            <person name="Nagarajan H."/>
            <person name="Lewis N.E."/>
            <person name="Pan S."/>
            <person name="Cai Z."/>
            <person name="Liu X."/>
            <person name="Chen W."/>
            <person name="Xie M."/>
            <person name="Wang W."/>
            <person name="Hammond S."/>
            <person name="Andersen M.R."/>
            <person name="Neff N."/>
            <person name="Passarelli B."/>
            <person name="Koh W."/>
            <person name="Fan H.C."/>
            <person name="Wang J."/>
            <person name="Gui Y."/>
            <person name="Lee K.H."/>
            <person name="Betenbaugh M.J."/>
            <person name="Quake S.R."/>
            <person name="Famili I."/>
            <person name="Palsson B.O."/>
            <person name="Wang J."/>
        </authorList>
    </citation>
    <scope>NUCLEOTIDE SEQUENCE [LARGE SCALE GENOMIC DNA]</scope>
    <source>
        <strain evidence="3">CHO K1 cell line</strain>
    </source>
</reference>
<accession>G3IDC7</accession>
<proteinExistence type="predicted"/>
<gene>
    <name evidence="2" type="ORF">I79_021703</name>
</gene>
<dbReference type="AlphaFoldDB" id="G3IDC7"/>
<evidence type="ECO:0000313" key="3">
    <source>
        <dbReference type="Proteomes" id="UP000001075"/>
    </source>
</evidence>
<dbReference type="EMBL" id="JH002044">
    <property type="protein sequence ID" value="EGW02219.1"/>
    <property type="molecule type" value="Genomic_DNA"/>
</dbReference>
<name>G3IDC7_CRIGR</name>
<evidence type="ECO:0000313" key="2">
    <source>
        <dbReference type="EMBL" id="EGW02219.1"/>
    </source>
</evidence>
<feature type="signal peptide" evidence="1">
    <location>
        <begin position="1"/>
        <end position="18"/>
    </location>
</feature>
<dbReference type="Proteomes" id="UP000001075">
    <property type="component" value="Unassembled WGS sequence"/>
</dbReference>